<accession>A0A6H9YU86</accession>
<dbReference type="GO" id="GO:0016841">
    <property type="term" value="F:ammonia-lyase activity"/>
    <property type="evidence" value="ECO:0007669"/>
    <property type="project" value="UniProtKB-ARBA"/>
</dbReference>
<evidence type="ECO:0008006" key="5">
    <source>
        <dbReference type="Google" id="ProtNLM"/>
    </source>
</evidence>
<gene>
    <name evidence="3" type="ORF">F8566_10535</name>
</gene>
<sequence>MASREASGGSAANVEREAPEAAAGTAEHEPPGVTTAYAGREASGVGGRVRPAAQALREAGLTPVRLAQKEALALINGTEGMLGMLVLSTADLGALLDVADLTAALSLQALRGSDRPFAGELQELRPHPGQSRAAAHLRDLLAGSELLRVHDDGSQDPYCLRCVPQVHGAVRDALAYASGVADRELAACVDNPVLLEGRLESNGNFHGAPLAHAMDFLAIVVADLAVMAERRTDRMLDRTRSQGLPPFLAARPGVDSGYMIAHYTQVSLVADLKRLAVPASVDSTPTSAGQEDHVSLGWSAGRKLRRALELLRAVLGIEFVTAARAVDLRAPDRPAPACQAAIDLLRTKVPGPGPDRHLAPDLAAAIELITSPALLEIVNRPVADLLEERPTHV</sequence>
<dbReference type="Gene3D" id="1.10.275.10">
    <property type="entry name" value="Fumarase/aspartase (N-terminal domain)"/>
    <property type="match status" value="1"/>
</dbReference>
<dbReference type="Proteomes" id="UP000468735">
    <property type="component" value="Unassembled WGS sequence"/>
</dbReference>
<evidence type="ECO:0000313" key="3">
    <source>
        <dbReference type="EMBL" id="KAB2350411.1"/>
    </source>
</evidence>
<dbReference type="SUPFAM" id="SSF48557">
    <property type="entry name" value="L-aspartase-like"/>
    <property type="match status" value="1"/>
</dbReference>
<comment type="caution">
    <text evidence="3">The sequence shown here is derived from an EMBL/GenBank/DDBJ whole genome shotgun (WGS) entry which is preliminary data.</text>
</comment>
<evidence type="ECO:0000256" key="2">
    <source>
        <dbReference type="SAM" id="MobiDB-lite"/>
    </source>
</evidence>
<organism evidence="3 4">
    <name type="scientific">Actinomadura rudentiformis</name>
    <dbReference type="NCBI Taxonomy" id="359158"/>
    <lineage>
        <taxon>Bacteria</taxon>
        <taxon>Bacillati</taxon>
        <taxon>Actinomycetota</taxon>
        <taxon>Actinomycetes</taxon>
        <taxon>Streptosporangiales</taxon>
        <taxon>Thermomonosporaceae</taxon>
        <taxon>Actinomadura</taxon>
    </lineage>
</organism>
<feature type="region of interest" description="Disordered" evidence="2">
    <location>
        <begin position="1"/>
        <end position="33"/>
    </location>
</feature>
<dbReference type="InterPro" id="IPR008948">
    <property type="entry name" value="L-Aspartase-like"/>
</dbReference>
<reference evidence="3 4" key="1">
    <citation type="submission" date="2019-09" db="EMBL/GenBank/DDBJ databases">
        <title>Actinomadura physcomitrii sp. nov., a novel actinomycete isolated from moss [Physcomitrium sphaericum (Ludw) Fuernr].</title>
        <authorList>
            <person name="Zhuang X."/>
            <person name="Liu C."/>
        </authorList>
    </citation>
    <scope>NUCLEOTIDE SEQUENCE [LARGE SCALE GENOMIC DNA]</scope>
    <source>
        <strain evidence="3 4">HMC1</strain>
    </source>
</reference>
<dbReference type="CDD" id="cd00332">
    <property type="entry name" value="PAL-HAL"/>
    <property type="match status" value="1"/>
</dbReference>
<evidence type="ECO:0000313" key="4">
    <source>
        <dbReference type="Proteomes" id="UP000468735"/>
    </source>
</evidence>
<dbReference type="InterPro" id="IPR024083">
    <property type="entry name" value="Fumarase/histidase_N"/>
</dbReference>
<name>A0A6H9YU86_9ACTN</name>
<protein>
    <recommendedName>
        <fullName evidence="5">Histidine ammonia-lyase</fullName>
    </recommendedName>
</protein>
<dbReference type="Pfam" id="PF00221">
    <property type="entry name" value="Lyase_aromatic"/>
    <property type="match status" value="1"/>
</dbReference>
<dbReference type="InterPro" id="IPR001106">
    <property type="entry name" value="Aromatic_Lyase"/>
</dbReference>
<dbReference type="AlphaFoldDB" id="A0A6H9YU86"/>
<dbReference type="Gene3D" id="1.20.200.10">
    <property type="entry name" value="Fumarase/aspartase (Central domain)"/>
    <property type="match status" value="1"/>
</dbReference>
<keyword evidence="1" id="KW-0456">Lyase</keyword>
<dbReference type="PANTHER" id="PTHR10362">
    <property type="entry name" value="HISTIDINE AMMONIA-LYASE"/>
    <property type="match status" value="1"/>
</dbReference>
<dbReference type="OrthoDB" id="9806955at2"/>
<evidence type="ECO:0000256" key="1">
    <source>
        <dbReference type="ARBA" id="ARBA00023239"/>
    </source>
</evidence>
<keyword evidence="4" id="KW-1185">Reference proteome</keyword>
<proteinExistence type="predicted"/>
<dbReference type="EMBL" id="WBMT01000004">
    <property type="protein sequence ID" value="KAB2350411.1"/>
    <property type="molecule type" value="Genomic_DNA"/>
</dbReference>